<comment type="caution">
    <text evidence="2">The sequence shown here is derived from an EMBL/GenBank/DDBJ whole genome shotgun (WGS) entry which is preliminary data.</text>
</comment>
<evidence type="ECO:0000313" key="2">
    <source>
        <dbReference type="EMBL" id="OEH85561.1"/>
    </source>
</evidence>
<dbReference type="STRING" id="1390249.BHU72_15070"/>
<accession>A0A1E5L615</accession>
<evidence type="ECO:0000256" key="1">
    <source>
        <dbReference type="SAM" id="Phobius"/>
    </source>
</evidence>
<dbReference type="AlphaFoldDB" id="A0A1E5L615"/>
<evidence type="ECO:0000313" key="3">
    <source>
        <dbReference type="Proteomes" id="UP000095255"/>
    </source>
</evidence>
<keyword evidence="1" id="KW-1133">Transmembrane helix</keyword>
<name>A0A1E5L615_9FIRM</name>
<sequence length="217" mass="24872">MIYNLLHFFFKKLFASTASFASLIGLAVTLRTVGQTFTTFQQLLISGAIIFFLINIYLEYKDSPKIYRKEKDINEYMYSWISRGGRVAIFTRDMTWAKQENIKALLFNKAANNELAIYLPEVTPKISSFLDELESLGAELYQYPELDLVPESRFTIINKDRNDARVAVGRTVNGKHVIEEYDMGGHPVFFLANDITKAIYKHNKLMRGKENAEDAAS</sequence>
<keyword evidence="3" id="KW-1185">Reference proteome</keyword>
<dbReference type="Proteomes" id="UP000095255">
    <property type="component" value="Unassembled WGS sequence"/>
</dbReference>
<organism evidence="2 3">
    <name type="scientific">Desulfuribacillus stibiiarsenatis</name>
    <dbReference type="NCBI Taxonomy" id="1390249"/>
    <lineage>
        <taxon>Bacteria</taxon>
        <taxon>Bacillati</taxon>
        <taxon>Bacillota</taxon>
        <taxon>Desulfuribacillia</taxon>
        <taxon>Desulfuribacillales</taxon>
        <taxon>Desulfuribacillaceae</taxon>
        <taxon>Desulfuribacillus</taxon>
    </lineage>
</organism>
<protein>
    <submittedName>
        <fullName evidence="2">Uncharacterized protein</fullName>
    </submittedName>
</protein>
<dbReference type="EMBL" id="MJAT01000014">
    <property type="protein sequence ID" value="OEH85561.1"/>
    <property type="molecule type" value="Genomic_DNA"/>
</dbReference>
<feature type="transmembrane region" description="Helical" evidence="1">
    <location>
        <begin position="39"/>
        <end position="58"/>
    </location>
</feature>
<reference evidence="2 3" key="1">
    <citation type="submission" date="2016-09" db="EMBL/GenBank/DDBJ databases">
        <title>Desulfuribacillus arsenicus sp. nov., an obligately anaerobic, dissimilatory arsenic- and antimonate-reducing bacterium isolated from anoxic sediments.</title>
        <authorList>
            <person name="Abin C.A."/>
            <person name="Hollibaugh J.T."/>
        </authorList>
    </citation>
    <scope>NUCLEOTIDE SEQUENCE [LARGE SCALE GENOMIC DNA]</scope>
    <source>
        <strain evidence="2 3">MLFW-2</strain>
    </source>
</reference>
<dbReference type="RefSeq" id="WP_069702074.1">
    <property type="nucleotide sequence ID" value="NZ_MJAT01000014.1"/>
</dbReference>
<keyword evidence="1" id="KW-0472">Membrane</keyword>
<dbReference type="OrthoDB" id="3034995at2"/>
<gene>
    <name evidence="2" type="ORF">BHU72_15070</name>
</gene>
<proteinExistence type="predicted"/>
<keyword evidence="1" id="KW-0812">Transmembrane</keyword>